<proteinExistence type="predicted"/>
<accession>A0AAE0N9J9</accession>
<feature type="compositionally biased region" description="Basic residues" evidence="1">
    <location>
        <begin position="123"/>
        <end position="134"/>
    </location>
</feature>
<evidence type="ECO:0000313" key="2">
    <source>
        <dbReference type="EMBL" id="KAK3375791.1"/>
    </source>
</evidence>
<keyword evidence="3" id="KW-1185">Reference proteome</keyword>
<sequence length="288" mass="31874">TISSYSPFSLTKHFCRLGVRFREKRRNPRTYPHSPTPFPTQPILAAAKVWRVPCPRQPIYSLTKFRAASVPFHTSSTRQVGRALRFAICDEGTSRTSRVKACPYTTKRQHPPKDRARVDPWPTHHRAGRTHGHRHELGMSTNAGTFAAMILLADALFAACPGNYITWLGLAAPCCVVLTLGAGMASPRVQIPDTSGYKGLGQALPWRNCVQAADDDDQARLRFPISDYSQTILSVALSLRPSCISASQSKTLGQPIKLFSSPCPRPRQCSTGATVGRARRKALRRQRL</sequence>
<comment type="caution">
    <text evidence="2">The sequence shown here is derived from an EMBL/GenBank/DDBJ whole genome shotgun (WGS) entry which is preliminary data.</text>
</comment>
<dbReference type="EMBL" id="JAULSN010000003">
    <property type="protein sequence ID" value="KAK3375791.1"/>
    <property type="molecule type" value="Genomic_DNA"/>
</dbReference>
<feature type="compositionally biased region" description="Basic residues" evidence="1">
    <location>
        <begin position="277"/>
        <end position="288"/>
    </location>
</feature>
<gene>
    <name evidence="2" type="ORF">B0T24DRAFT_206982</name>
</gene>
<dbReference type="Proteomes" id="UP001287356">
    <property type="component" value="Unassembled WGS sequence"/>
</dbReference>
<feature type="non-terminal residue" evidence="2">
    <location>
        <position position="1"/>
    </location>
</feature>
<name>A0AAE0N9J9_9PEZI</name>
<protein>
    <submittedName>
        <fullName evidence="2">Uncharacterized protein</fullName>
    </submittedName>
</protein>
<feature type="region of interest" description="Disordered" evidence="1">
    <location>
        <begin position="105"/>
        <end position="136"/>
    </location>
</feature>
<dbReference type="AlphaFoldDB" id="A0AAE0N9J9"/>
<reference evidence="2" key="1">
    <citation type="journal article" date="2023" name="Mol. Phylogenet. Evol.">
        <title>Genome-scale phylogeny and comparative genomics of the fungal order Sordariales.</title>
        <authorList>
            <person name="Hensen N."/>
            <person name="Bonometti L."/>
            <person name="Westerberg I."/>
            <person name="Brannstrom I.O."/>
            <person name="Guillou S."/>
            <person name="Cros-Aarteil S."/>
            <person name="Calhoun S."/>
            <person name="Haridas S."/>
            <person name="Kuo A."/>
            <person name="Mondo S."/>
            <person name="Pangilinan J."/>
            <person name="Riley R."/>
            <person name="LaButti K."/>
            <person name="Andreopoulos B."/>
            <person name="Lipzen A."/>
            <person name="Chen C."/>
            <person name="Yan M."/>
            <person name="Daum C."/>
            <person name="Ng V."/>
            <person name="Clum A."/>
            <person name="Steindorff A."/>
            <person name="Ohm R.A."/>
            <person name="Martin F."/>
            <person name="Silar P."/>
            <person name="Natvig D.O."/>
            <person name="Lalanne C."/>
            <person name="Gautier V."/>
            <person name="Ament-Velasquez S.L."/>
            <person name="Kruys A."/>
            <person name="Hutchinson M.I."/>
            <person name="Powell A.J."/>
            <person name="Barry K."/>
            <person name="Miller A.N."/>
            <person name="Grigoriev I.V."/>
            <person name="Debuchy R."/>
            <person name="Gladieux P."/>
            <person name="Hiltunen Thoren M."/>
            <person name="Johannesson H."/>
        </authorList>
    </citation>
    <scope>NUCLEOTIDE SEQUENCE</scope>
    <source>
        <strain evidence="2">CBS 958.72</strain>
    </source>
</reference>
<reference evidence="2" key="2">
    <citation type="submission" date="2023-06" db="EMBL/GenBank/DDBJ databases">
        <authorList>
            <consortium name="Lawrence Berkeley National Laboratory"/>
            <person name="Haridas S."/>
            <person name="Hensen N."/>
            <person name="Bonometti L."/>
            <person name="Westerberg I."/>
            <person name="Brannstrom I.O."/>
            <person name="Guillou S."/>
            <person name="Cros-Aarteil S."/>
            <person name="Calhoun S."/>
            <person name="Kuo A."/>
            <person name="Mondo S."/>
            <person name="Pangilinan J."/>
            <person name="Riley R."/>
            <person name="Labutti K."/>
            <person name="Andreopoulos B."/>
            <person name="Lipzen A."/>
            <person name="Chen C."/>
            <person name="Yanf M."/>
            <person name="Daum C."/>
            <person name="Ng V."/>
            <person name="Clum A."/>
            <person name="Steindorff A."/>
            <person name="Ohm R."/>
            <person name="Martin F."/>
            <person name="Silar P."/>
            <person name="Natvig D."/>
            <person name="Lalanne C."/>
            <person name="Gautier V."/>
            <person name="Ament-Velasquez S.L."/>
            <person name="Kruys A."/>
            <person name="Hutchinson M.I."/>
            <person name="Powell A.J."/>
            <person name="Barry K."/>
            <person name="Miller A.N."/>
            <person name="Grigoriev I.V."/>
            <person name="Debuchy R."/>
            <person name="Gladieux P."/>
            <person name="Thoren M.H."/>
            <person name="Johannesson H."/>
        </authorList>
    </citation>
    <scope>NUCLEOTIDE SEQUENCE</scope>
    <source>
        <strain evidence="2">CBS 958.72</strain>
    </source>
</reference>
<organism evidence="2 3">
    <name type="scientific">Lasiosphaeria ovina</name>
    <dbReference type="NCBI Taxonomy" id="92902"/>
    <lineage>
        <taxon>Eukaryota</taxon>
        <taxon>Fungi</taxon>
        <taxon>Dikarya</taxon>
        <taxon>Ascomycota</taxon>
        <taxon>Pezizomycotina</taxon>
        <taxon>Sordariomycetes</taxon>
        <taxon>Sordariomycetidae</taxon>
        <taxon>Sordariales</taxon>
        <taxon>Lasiosphaeriaceae</taxon>
        <taxon>Lasiosphaeria</taxon>
    </lineage>
</organism>
<feature type="region of interest" description="Disordered" evidence="1">
    <location>
        <begin position="269"/>
        <end position="288"/>
    </location>
</feature>
<evidence type="ECO:0000313" key="3">
    <source>
        <dbReference type="Proteomes" id="UP001287356"/>
    </source>
</evidence>
<evidence type="ECO:0000256" key="1">
    <source>
        <dbReference type="SAM" id="MobiDB-lite"/>
    </source>
</evidence>